<dbReference type="SMART" id="SM00827">
    <property type="entry name" value="PKS_AT"/>
    <property type="match status" value="1"/>
</dbReference>
<dbReference type="InterPro" id="IPR050091">
    <property type="entry name" value="PKS_NRPS_Biosynth_Enz"/>
</dbReference>
<keyword evidence="7" id="KW-0511">Multifunctional enzyme</keyword>
<dbReference type="Gene3D" id="3.40.47.10">
    <property type="match status" value="1"/>
</dbReference>
<gene>
    <name evidence="13" type="ORF">ACFPCV_18465</name>
</gene>
<dbReference type="Pfam" id="PF00698">
    <property type="entry name" value="Acyl_transf_1"/>
    <property type="match status" value="1"/>
</dbReference>
<keyword evidence="14" id="KW-1185">Reference proteome</keyword>
<proteinExistence type="predicted"/>
<dbReference type="SUPFAM" id="SSF47336">
    <property type="entry name" value="ACP-like"/>
    <property type="match status" value="1"/>
</dbReference>
<evidence type="ECO:0000256" key="7">
    <source>
        <dbReference type="ARBA" id="ARBA00023268"/>
    </source>
</evidence>
<feature type="active site" description="Proton acceptor; for dehydratase activity" evidence="9">
    <location>
        <position position="932"/>
    </location>
</feature>
<dbReference type="InterPro" id="IPR042104">
    <property type="entry name" value="PKS_dehydratase_sf"/>
</dbReference>
<dbReference type="InterPro" id="IPR014031">
    <property type="entry name" value="Ketoacyl_synth_C"/>
</dbReference>
<dbReference type="SUPFAM" id="SSF52151">
    <property type="entry name" value="FabD/lysophospholipase-like"/>
    <property type="match status" value="1"/>
</dbReference>
<accession>A0ABV9S3P3</accession>
<dbReference type="InterPro" id="IPR009081">
    <property type="entry name" value="PP-bd_ACP"/>
</dbReference>
<organism evidence="13 14">
    <name type="scientific">Actinophytocola glycyrrhizae</name>
    <dbReference type="NCBI Taxonomy" id="2044873"/>
    <lineage>
        <taxon>Bacteria</taxon>
        <taxon>Bacillati</taxon>
        <taxon>Actinomycetota</taxon>
        <taxon>Actinomycetes</taxon>
        <taxon>Pseudonocardiales</taxon>
        <taxon>Pseudonocardiaceae</taxon>
    </lineage>
</organism>
<dbReference type="InterPro" id="IPR018201">
    <property type="entry name" value="Ketoacyl_synth_AS"/>
</dbReference>
<dbReference type="InterPro" id="IPR049551">
    <property type="entry name" value="PKS_DH_C"/>
</dbReference>
<dbReference type="InterPro" id="IPR049900">
    <property type="entry name" value="PKS_mFAS_DH"/>
</dbReference>
<evidence type="ECO:0000259" key="10">
    <source>
        <dbReference type="PROSITE" id="PS50075"/>
    </source>
</evidence>
<dbReference type="PROSITE" id="PS00606">
    <property type="entry name" value="KS3_1"/>
    <property type="match status" value="1"/>
</dbReference>
<dbReference type="Pfam" id="PF22953">
    <property type="entry name" value="SpnB_Rossmann"/>
    <property type="match status" value="1"/>
</dbReference>
<keyword evidence="6" id="KW-0045">Antibiotic biosynthesis</keyword>
<evidence type="ECO:0000256" key="3">
    <source>
        <dbReference type="ARBA" id="ARBA00022450"/>
    </source>
</evidence>
<dbReference type="InterPro" id="IPR032821">
    <property type="entry name" value="PKS_assoc"/>
</dbReference>
<feature type="domain" description="Ketosynthase family 3 (KS3)" evidence="11">
    <location>
        <begin position="32"/>
        <end position="451"/>
    </location>
</feature>
<evidence type="ECO:0000256" key="4">
    <source>
        <dbReference type="ARBA" id="ARBA00022553"/>
    </source>
</evidence>
<dbReference type="Gene3D" id="1.10.1200.10">
    <property type="entry name" value="ACP-like"/>
    <property type="match status" value="1"/>
</dbReference>
<evidence type="ECO:0000256" key="9">
    <source>
        <dbReference type="PROSITE-ProRule" id="PRU01363"/>
    </source>
</evidence>
<dbReference type="InterPro" id="IPR036291">
    <property type="entry name" value="NAD(P)-bd_dom_sf"/>
</dbReference>
<dbReference type="SUPFAM" id="SSF53901">
    <property type="entry name" value="Thiolase-like"/>
    <property type="match status" value="1"/>
</dbReference>
<dbReference type="InterPro" id="IPR055123">
    <property type="entry name" value="SpnB-like_Rossmann"/>
</dbReference>
<dbReference type="Pfam" id="PF08990">
    <property type="entry name" value="Docking"/>
    <property type="match status" value="1"/>
</dbReference>
<dbReference type="PROSITE" id="PS00012">
    <property type="entry name" value="PHOSPHOPANTETHEINE"/>
    <property type="match status" value="1"/>
</dbReference>
<dbReference type="Gene3D" id="3.40.366.10">
    <property type="entry name" value="Malonyl-Coenzyme A Acyl Carrier Protein, domain 2"/>
    <property type="match status" value="1"/>
</dbReference>
<dbReference type="Gene3D" id="3.30.70.3290">
    <property type="match status" value="1"/>
</dbReference>
<dbReference type="InterPro" id="IPR036736">
    <property type="entry name" value="ACP-like_sf"/>
</dbReference>
<dbReference type="InterPro" id="IPR016035">
    <property type="entry name" value="Acyl_Trfase/lysoPLipase"/>
</dbReference>
<dbReference type="Pfam" id="PF16197">
    <property type="entry name" value="KAsynt_C_assoc"/>
    <property type="match status" value="1"/>
</dbReference>
<dbReference type="PANTHER" id="PTHR43775">
    <property type="entry name" value="FATTY ACID SYNTHASE"/>
    <property type="match status" value="1"/>
</dbReference>
<feature type="domain" description="PKS/mFAS DH" evidence="12">
    <location>
        <begin position="900"/>
        <end position="1183"/>
    </location>
</feature>
<evidence type="ECO:0000313" key="14">
    <source>
        <dbReference type="Proteomes" id="UP001595859"/>
    </source>
</evidence>
<comment type="pathway">
    <text evidence="2">Antibiotic biosynthesis.</text>
</comment>
<dbReference type="InterPro" id="IPR016039">
    <property type="entry name" value="Thiolase-like"/>
</dbReference>
<dbReference type="InterPro" id="IPR049552">
    <property type="entry name" value="PKS_DH_N"/>
</dbReference>
<comment type="caution">
    <text evidence="13">The sequence shown here is derived from an EMBL/GenBank/DDBJ whole genome shotgun (WGS) entry which is preliminary data.</text>
</comment>
<dbReference type="InterPro" id="IPR014030">
    <property type="entry name" value="Ketoacyl_synth_N"/>
</dbReference>
<sequence length="1723" mass="181195">MTDDKLLEYLKRVTADLARTKEQLRELQAREPEPIAIVGMGCRYPAAHGPEELWRLVADGADATGPYPADRGWNALAERFGLDSTGSGRGGFLDDVAGFDAAFFGVSPREALAMSPQQRLLLETSWEALEHAGIDPLSLRGSQTGVFAGINGDDYGTLMMSSDEDLGGYYNTGAAPAAGSGRISYVLGLVGPTVTVDTACSSSLVALHQAAHALRNGECSLALAGGVTVMSTPSAFFDFGRQGGLSADGRCKSFAAAADGTGWCEGVGILVVEKLSDAIRNGHTVHAVVRGSAVNSDGASNGLSAPNGPSQERVIRAALADARLSAKDVDAVEAHGTGTTLGDPIEAQALLATYGQDRERPLWLGSIKSNMGHAIAAAGVGGVIKMVQAIRHGKLPKTLHVDEPTPEVDWSSGGVRLLTDEQEWPDTGAPRRAGVSSFGVTGTNVHVIVEQAPEHEDTATVSALPAVPWVLSARSEDGLRDQADRLRSFVAEHPELSVTDIGFSLATTRAALEHRAAVVGTDRETLLAALAGPLDTGSTRQGGRTAWLFTGQGAQRIGMGRQLHSAFDVFATAFDAVAAELDPHLPRPLKDVVWGHEPAVLEQTGFTQPALFAVEVALFRLFESWGLRPDHVAGHSIGELAAAHVAGVLSLADACALVAARGRLMQALPSGGAMVAVGATEAEVAELLTDEVGIAGVNGPAAVVISGPAEAVEGVAATLAGRGHRTKRLAVSHAFHSALMDPMLADFREVAAGVTYSEPTIPLVSTVTGEQITAIDADYWVRQARGAVRFADAVRTLAGLGVTRYLEVGPDAVLTGMAGHTLETPATLVPALRRDHGEVETVVAAVAALHVAGVSPDWAALFGGGRRVDLPTYAFAHQRFWLKPGVGGDPSGIGLVPVRHNMLSAVVTLPESEDVVLTGRLSLRTHPWLIGHTLLGRVIVPGTGYVEMAIEAGNQVDCDFLEEMVLETPLVVPDEGGCAVRFVVGRPDQLGNRRFTVYSRFDDAPAEWGWTRNASGVLANTASMAKPTVAPERAEMAQWPPAGAREIELGDLYDRFLKEGYTFGPHFRGLKHSWTVGEELYSEVWLPEQYVEETKEFNLHPALLDAAMHVLILGASEYLDNSVAVGFAWSGVHLYATGATALRVRMLPTDESAVEILLADQHGRPVAHVRAMAGRAMTHEQADAAYHRGVDALLGVEWSPLPAAKPPQLTVAETELGRMSEVDSVPDVVVLNVRGTRDDDVAAATRAATHAALADLQTWSAAERFAASRLVVVTDGALGLTGEAVTDLPAAAVVGMVRSAQSENPGRITLVDIADADRHLLPGFLASQEQQIVVRDGTGHLGRMARLRPGEKAAVFAPDGTVLITGGTGALGALTARHLVTEHGVRHLLLTSRRGGDAPGAEELRAELAGLGAQVTVAACDAADRAALAAVLADVPGDHPLTAVIHTAGVTDDGVLASLTPERMDAVLRPKVDAVWNLHELTKDMDLKAFVLFSSLAGVLGNPGQANYAAANAFLDAIAAHRRAAGLPAVSLAWGPWALSAGMAGKLGDVERSRMARSGFLTLSEQEGMARLDAALLSERDSVVPLKLDTTALAALGSACPPLFRSMVRTTRRDAGERVTSAKSWAETLAGVDDDAREATLLELVKAEVAASLGHSTVDDVDAARRFDEMGFDSLASVELRNRLSAATELSLPPTLVFDHPDLASMVTYLDTRLPAVPHTLAG</sequence>
<keyword evidence="3" id="KW-0596">Phosphopantetheine</keyword>
<dbReference type="InterPro" id="IPR001227">
    <property type="entry name" value="Ac_transferase_dom_sf"/>
</dbReference>
<dbReference type="CDD" id="cd00833">
    <property type="entry name" value="PKS"/>
    <property type="match status" value="1"/>
</dbReference>
<dbReference type="Pfam" id="PF00550">
    <property type="entry name" value="PP-binding"/>
    <property type="match status" value="1"/>
</dbReference>
<dbReference type="PANTHER" id="PTHR43775:SF51">
    <property type="entry name" value="INACTIVE PHENOLPHTHIOCEROL SYNTHESIS POLYKETIDE SYNTHASE TYPE I PKS1-RELATED"/>
    <property type="match status" value="1"/>
</dbReference>
<dbReference type="InterPro" id="IPR016036">
    <property type="entry name" value="Malonyl_transacylase_ACP-bd"/>
</dbReference>
<feature type="domain" description="Carrier" evidence="10">
    <location>
        <begin position="1639"/>
        <end position="1714"/>
    </location>
</feature>
<keyword evidence="4" id="KW-0597">Phosphoprotein</keyword>
<evidence type="ECO:0000256" key="1">
    <source>
        <dbReference type="ARBA" id="ARBA00001957"/>
    </source>
</evidence>
<feature type="region of interest" description="C-terminal hotdog fold" evidence="9">
    <location>
        <begin position="1044"/>
        <end position="1183"/>
    </location>
</feature>
<dbReference type="PROSITE" id="PS52019">
    <property type="entry name" value="PKS_MFAS_DH"/>
    <property type="match status" value="1"/>
</dbReference>
<dbReference type="InterPro" id="IPR020841">
    <property type="entry name" value="PKS_Beta-ketoAc_synthase_dom"/>
</dbReference>
<dbReference type="SMART" id="SM00825">
    <property type="entry name" value="PKS_KS"/>
    <property type="match status" value="1"/>
</dbReference>
<dbReference type="Pfam" id="PF00109">
    <property type="entry name" value="ketoacyl-synt"/>
    <property type="match status" value="1"/>
</dbReference>
<dbReference type="InterPro" id="IPR013968">
    <property type="entry name" value="PKS_KR"/>
</dbReference>
<dbReference type="InterPro" id="IPR006162">
    <property type="entry name" value="Ppantetheine_attach_site"/>
</dbReference>
<dbReference type="Pfam" id="PF02801">
    <property type="entry name" value="Ketoacyl-synt_C"/>
    <property type="match status" value="1"/>
</dbReference>
<dbReference type="InterPro" id="IPR020807">
    <property type="entry name" value="PKS_DH"/>
</dbReference>
<dbReference type="Pfam" id="PF14765">
    <property type="entry name" value="PS-DH"/>
    <property type="match status" value="1"/>
</dbReference>
<dbReference type="InterPro" id="IPR057326">
    <property type="entry name" value="KR_dom"/>
</dbReference>
<dbReference type="SMART" id="SM01294">
    <property type="entry name" value="PKS_PP_betabranch"/>
    <property type="match status" value="1"/>
</dbReference>
<feature type="active site" description="Proton donor; for dehydratase activity" evidence="9">
    <location>
        <position position="1105"/>
    </location>
</feature>
<evidence type="ECO:0000256" key="8">
    <source>
        <dbReference type="ARBA" id="ARBA00023315"/>
    </source>
</evidence>
<keyword evidence="5" id="KW-0808">Transferase</keyword>
<dbReference type="SUPFAM" id="SSF51735">
    <property type="entry name" value="NAD(P)-binding Rossmann-fold domains"/>
    <property type="match status" value="2"/>
</dbReference>
<evidence type="ECO:0000259" key="11">
    <source>
        <dbReference type="PROSITE" id="PS52004"/>
    </source>
</evidence>
<dbReference type="InterPro" id="IPR020806">
    <property type="entry name" value="PKS_PP-bd"/>
</dbReference>
<feature type="region of interest" description="N-terminal hotdog fold" evidence="9">
    <location>
        <begin position="900"/>
        <end position="1025"/>
    </location>
</feature>
<evidence type="ECO:0000313" key="13">
    <source>
        <dbReference type="EMBL" id="MFC4855499.1"/>
    </source>
</evidence>
<dbReference type="Pfam" id="PF21089">
    <property type="entry name" value="PKS_DH_N"/>
    <property type="match status" value="1"/>
</dbReference>
<dbReference type="Gene3D" id="3.40.50.720">
    <property type="entry name" value="NAD(P)-binding Rossmann-like Domain"/>
    <property type="match status" value="1"/>
</dbReference>
<dbReference type="SMART" id="SM00822">
    <property type="entry name" value="PKS_KR"/>
    <property type="match status" value="1"/>
</dbReference>
<evidence type="ECO:0000256" key="2">
    <source>
        <dbReference type="ARBA" id="ARBA00004792"/>
    </source>
</evidence>
<dbReference type="Proteomes" id="UP001595859">
    <property type="component" value="Unassembled WGS sequence"/>
</dbReference>
<name>A0ABV9S3P3_9PSEU</name>
<reference evidence="14" key="1">
    <citation type="journal article" date="2019" name="Int. J. Syst. Evol. Microbiol.">
        <title>The Global Catalogue of Microorganisms (GCM) 10K type strain sequencing project: providing services to taxonomists for standard genome sequencing and annotation.</title>
        <authorList>
            <consortium name="The Broad Institute Genomics Platform"/>
            <consortium name="The Broad Institute Genome Sequencing Center for Infectious Disease"/>
            <person name="Wu L."/>
            <person name="Ma J."/>
        </authorList>
    </citation>
    <scope>NUCLEOTIDE SEQUENCE [LARGE SCALE GENOMIC DNA]</scope>
    <source>
        <strain evidence="14">ZS-22-S1</strain>
    </source>
</reference>
<dbReference type="SMART" id="SM00823">
    <property type="entry name" value="PKS_PP"/>
    <property type="match status" value="1"/>
</dbReference>
<evidence type="ECO:0000256" key="6">
    <source>
        <dbReference type="ARBA" id="ARBA00023194"/>
    </source>
</evidence>
<evidence type="ECO:0000256" key="5">
    <source>
        <dbReference type="ARBA" id="ARBA00022679"/>
    </source>
</evidence>
<dbReference type="InterPro" id="IPR015083">
    <property type="entry name" value="NorB/c/GfsB-D-like_docking"/>
</dbReference>
<comment type="cofactor">
    <cofactor evidence="1">
        <name>pantetheine 4'-phosphate</name>
        <dbReference type="ChEBI" id="CHEBI:47942"/>
    </cofactor>
</comment>
<dbReference type="CDD" id="cd08956">
    <property type="entry name" value="KR_3_FAS_SDR_x"/>
    <property type="match status" value="1"/>
</dbReference>
<dbReference type="PROSITE" id="PS50075">
    <property type="entry name" value="CARRIER"/>
    <property type="match status" value="1"/>
</dbReference>
<protein>
    <submittedName>
        <fullName evidence="13">SDR family NAD(P)-dependent oxidoreductase</fullName>
    </submittedName>
</protein>
<dbReference type="EMBL" id="JBHSIS010000007">
    <property type="protein sequence ID" value="MFC4855499.1"/>
    <property type="molecule type" value="Genomic_DNA"/>
</dbReference>
<dbReference type="SMART" id="SM00826">
    <property type="entry name" value="PKS_DH"/>
    <property type="match status" value="1"/>
</dbReference>
<dbReference type="Pfam" id="PF08659">
    <property type="entry name" value="KR"/>
    <property type="match status" value="1"/>
</dbReference>
<dbReference type="InterPro" id="IPR014043">
    <property type="entry name" value="Acyl_transferase_dom"/>
</dbReference>
<evidence type="ECO:0000259" key="12">
    <source>
        <dbReference type="PROSITE" id="PS52019"/>
    </source>
</evidence>
<keyword evidence="8" id="KW-0012">Acyltransferase</keyword>
<dbReference type="PROSITE" id="PS52004">
    <property type="entry name" value="KS3_2"/>
    <property type="match status" value="1"/>
</dbReference>
<dbReference type="Gene3D" id="3.10.129.110">
    <property type="entry name" value="Polyketide synthase dehydratase"/>
    <property type="match status" value="1"/>
</dbReference>
<dbReference type="SUPFAM" id="SSF55048">
    <property type="entry name" value="Probable ACP-binding domain of malonyl-CoA ACP transacylase"/>
    <property type="match status" value="1"/>
</dbReference>